<dbReference type="AlphaFoldDB" id="A0A1B8YAY5"/>
<sequence>MMNETIPLREALRRTLLNKYDNPAIGLHEFNRFIYTLYRDKSFEGVRIGKISAPEPDSRVLDITLSDLKTQGILSPVIEGVVYQISNKDQASAQQIACSITPYSYLAYLTAMEWHGITDRIPHIVHLVQSSQAQAKKLLNEQLAQEFPGISDIHPLLPKKVSSVGKIDGKELLIHNKKNFVMKRELYGSGGIRVTNIGETFLDMLKKPEMCGGFMHVMEVFEEYAKEYLPLIVKTVEKDGNSIDKARAGYILEDVCHLKHRTIDTWKRSVQRGGSRKLVASQPYKEVYSEVWCISLNL</sequence>
<evidence type="ECO:0000313" key="1">
    <source>
        <dbReference type="EMBL" id="OCA52298.1"/>
    </source>
</evidence>
<name>A0A1B8YAY5_9GAMM</name>
<keyword evidence="2" id="KW-1185">Reference proteome</keyword>
<dbReference type="PATRIC" id="fig|29488.15.peg.5115"/>
<comment type="caution">
    <text evidence="1">The sequence shown here is derived from an EMBL/GenBank/DDBJ whole genome shotgun (WGS) entry which is preliminary data.</text>
</comment>
<dbReference type="Proteomes" id="UP000092665">
    <property type="component" value="Unassembled WGS sequence"/>
</dbReference>
<proteinExistence type="predicted"/>
<organism evidence="1 2">
    <name type="scientific">Photorhabdus namnaonensis</name>
    <dbReference type="NCBI Taxonomy" id="1851568"/>
    <lineage>
        <taxon>Bacteria</taxon>
        <taxon>Pseudomonadati</taxon>
        <taxon>Pseudomonadota</taxon>
        <taxon>Gammaproteobacteria</taxon>
        <taxon>Enterobacterales</taxon>
        <taxon>Morganellaceae</taxon>
        <taxon>Photorhabdus</taxon>
    </lineage>
</organism>
<dbReference type="EMBL" id="LOIC01000105">
    <property type="protein sequence ID" value="OCA52298.1"/>
    <property type="molecule type" value="Genomic_DNA"/>
</dbReference>
<evidence type="ECO:0008006" key="3">
    <source>
        <dbReference type="Google" id="ProtNLM"/>
    </source>
</evidence>
<reference evidence="2" key="1">
    <citation type="submission" date="2015-11" db="EMBL/GenBank/DDBJ databases">
        <authorList>
            <person name="Tobias N.J."/>
            <person name="Mishra B."/>
            <person name="Gupta D.K."/>
            <person name="Thines M."/>
            <person name="Stinear T.P."/>
            <person name="Bode H.B."/>
        </authorList>
    </citation>
    <scope>NUCLEOTIDE SEQUENCE [LARGE SCALE GENOMIC DNA]</scope>
    <source>
        <strain evidence="2">PB45.5</strain>
    </source>
</reference>
<evidence type="ECO:0000313" key="2">
    <source>
        <dbReference type="Proteomes" id="UP000092665"/>
    </source>
</evidence>
<protein>
    <recommendedName>
        <fullName evidence="3">AbiEi antitoxin C-terminal domain-containing protein</fullName>
    </recommendedName>
</protein>
<gene>
    <name evidence="1" type="ORF">Phpb_04653</name>
</gene>
<accession>A0A1B8YAY5</accession>
<dbReference type="RefSeq" id="WP_021324377.1">
    <property type="nucleotide sequence ID" value="NZ_CAWMQN010000105.1"/>
</dbReference>
<dbReference type="GeneID" id="88807537"/>